<dbReference type="InterPro" id="IPR008979">
    <property type="entry name" value="Galactose-bd-like_sf"/>
</dbReference>
<feature type="non-terminal residue" evidence="2">
    <location>
        <position position="527"/>
    </location>
</feature>
<protein>
    <submittedName>
        <fullName evidence="2">Mannosyl-glycoprotein endo-beta-N-acetylglucosamidase</fullName>
    </submittedName>
</protein>
<dbReference type="InterPro" id="IPR007397">
    <property type="entry name" value="F-box-assoc_dom"/>
</dbReference>
<evidence type="ECO:0000313" key="3">
    <source>
        <dbReference type="Proteomes" id="UP000011083"/>
    </source>
</evidence>
<dbReference type="Proteomes" id="UP000011083">
    <property type="component" value="Unassembled WGS sequence"/>
</dbReference>
<name>L8HCR7_ACACF</name>
<dbReference type="Gene3D" id="2.60.120.260">
    <property type="entry name" value="Galactose-binding domain-like"/>
    <property type="match status" value="2"/>
</dbReference>
<dbReference type="PANTHER" id="PTHR13246">
    <property type="entry name" value="ENDO BETA N-ACETYLGLUCOSAMINIDASE"/>
    <property type="match status" value="1"/>
</dbReference>
<dbReference type="GeneID" id="14923083"/>
<organism evidence="2 3">
    <name type="scientific">Acanthamoeba castellanii (strain ATCC 30010 / Neff)</name>
    <dbReference type="NCBI Taxonomy" id="1257118"/>
    <lineage>
        <taxon>Eukaryota</taxon>
        <taxon>Amoebozoa</taxon>
        <taxon>Discosea</taxon>
        <taxon>Longamoebia</taxon>
        <taxon>Centramoebida</taxon>
        <taxon>Acanthamoebidae</taxon>
        <taxon>Acanthamoeba</taxon>
    </lineage>
</organism>
<proteinExistence type="predicted"/>
<dbReference type="InterPro" id="IPR032979">
    <property type="entry name" value="ENGase"/>
</dbReference>
<dbReference type="EMBL" id="KB007889">
    <property type="protein sequence ID" value="ELR22161.1"/>
    <property type="molecule type" value="Genomic_DNA"/>
</dbReference>
<dbReference type="GO" id="GO:0033925">
    <property type="term" value="F:mannosyl-glycoprotein endo-beta-N-acetylglucosaminidase activity"/>
    <property type="evidence" value="ECO:0007669"/>
    <property type="project" value="InterPro"/>
</dbReference>
<feature type="domain" description="FBA" evidence="1">
    <location>
        <begin position="1"/>
        <end position="147"/>
    </location>
</feature>
<dbReference type="VEuPathDB" id="AmoebaDB:ACA1_321980"/>
<accession>L8HCR7</accession>
<dbReference type="PANTHER" id="PTHR13246:SF1">
    <property type="entry name" value="CYTOSOLIC ENDO-BETA-N-ACETYLGLUCOSAMINIDASE"/>
    <property type="match status" value="1"/>
</dbReference>
<keyword evidence="3" id="KW-1185">Reference proteome</keyword>
<dbReference type="STRING" id="1257118.L8HCR7"/>
<evidence type="ECO:0000259" key="1">
    <source>
        <dbReference type="PROSITE" id="PS51114"/>
    </source>
</evidence>
<gene>
    <name evidence="2" type="ORF">ACA1_321980</name>
</gene>
<dbReference type="RefSeq" id="XP_004348675.1">
    <property type="nucleotide sequence ID" value="XM_004348625.1"/>
</dbReference>
<reference evidence="2 3" key="1">
    <citation type="journal article" date="2013" name="Genome Biol.">
        <title>Genome of Acanthamoeba castellanii highlights extensive lateral gene transfer and early evolution of tyrosine kinase signaling.</title>
        <authorList>
            <person name="Clarke M."/>
            <person name="Lohan A.J."/>
            <person name="Liu B."/>
            <person name="Lagkouvardos I."/>
            <person name="Roy S."/>
            <person name="Zafar N."/>
            <person name="Bertelli C."/>
            <person name="Schilde C."/>
            <person name="Kianianmomeni A."/>
            <person name="Burglin T.R."/>
            <person name="Frech C."/>
            <person name="Turcotte B."/>
            <person name="Kopec K.O."/>
            <person name="Synnott J.M."/>
            <person name="Choo C."/>
            <person name="Paponov I."/>
            <person name="Finkler A."/>
            <person name="Soon Heng Tan C."/>
            <person name="Hutchins A.P."/>
            <person name="Weinmeier T."/>
            <person name="Rattei T."/>
            <person name="Chu J.S."/>
            <person name="Gimenez G."/>
            <person name="Irimia M."/>
            <person name="Rigden D.J."/>
            <person name="Fitzpatrick D.A."/>
            <person name="Lorenzo-Morales J."/>
            <person name="Bateman A."/>
            <person name="Chiu C.H."/>
            <person name="Tang P."/>
            <person name="Hegemann P."/>
            <person name="Fromm H."/>
            <person name="Raoult D."/>
            <person name="Greub G."/>
            <person name="Miranda-Saavedra D."/>
            <person name="Chen N."/>
            <person name="Nash P."/>
            <person name="Ginger M.L."/>
            <person name="Horn M."/>
            <person name="Schaap P."/>
            <person name="Caler L."/>
            <person name="Loftus B."/>
        </authorList>
    </citation>
    <scope>NUCLEOTIDE SEQUENCE [LARGE SCALE GENOMIC DNA]</scope>
    <source>
        <strain evidence="2 3">Neff</strain>
    </source>
</reference>
<dbReference type="KEGG" id="acan:ACA1_321980"/>
<dbReference type="SUPFAM" id="SSF49785">
    <property type="entry name" value="Galactose-binding domain-like"/>
    <property type="match status" value="1"/>
</dbReference>
<sequence length="527" mass="57968">VIKEDKWFVENGGGGWKLLQGDNVGPNVALRGREFDLVQLLDSEIGRRGVSGFDTAGLLDRYAGGPPNCADLFYLKVELRDGDHKPLMSFDSTVLTAVPEWRLVSSTLFGFGPGVRYLYWEDGAKDVENWAGHFGTKIAGAFLEFKWHPNDQLARLGIRESIASYLPEREAPCALPFYTNFDQGVGHRLFSAGELVREGEWSHLSRQSLQPTYRYGQRCGDCIEFGIGHDLAFEGGSCLLVSGQFDSRVPAPGEAPYQLARLFKTCLALPTGDRSALLLVSITHRPETPNATVELVLELDDASLVRLATPTRSPARPLLEGKTAGEVLVIEAAHVDRLHGWDRAAYRVPADVLGGRRVVGLALLSQDLTREPSRASTGLTAFKARVGEIRINSAQPTQDENQPTSTAAASWWFPRPPPVCRLQGRTSWTIASLHPHLASSANLAQEEESGGAKEVRLANVWLTWERPTAADRAQEVESCDVYFAGKFLGRSYANGYFAENVLYEAPTRADDSEGERMADAARVVVKW</sequence>
<dbReference type="OrthoDB" id="21221at2759"/>
<dbReference type="PROSITE" id="PS51114">
    <property type="entry name" value="FBA"/>
    <property type="match status" value="1"/>
</dbReference>
<evidence type="ECO:0000313" key="2">
    <source>
        <dbReference type="EMBL" id="ELR22161.1"/>
    </source>
</evidence>
<dbReference type="AlphaFoldDB" id="L8HCR7"/>